<dbReference type="Proteomes" id="UP000243799">
    <property type="component" value="Unassembled WGS sequence"/>
</dbReference>
<dbReference type="PANTHER" id="PTHR34107:SF4">
    <property type="entry name" value="SLL1222 PROTEIN"/>
    <property type="match status" value="1"/>
</dbReference>
<dbReference type="AlphaFoldDB" id="A0A1I0VG39"/>
<evidence type="ECO:0000259" key="1">
    <source>
        <dbReference type="Pfam" id="PF05685"/>
    </source>
</evidence>
<accession>A0A1I0VG39</accession>
<gene>
    <name evidence="2" type="ORF">SAMN05216266_101228</name>
</gene>
<dbReference type="SUPFAM" id="SSF52980">
    <property type="entry name" value="Restriction endonuclease-like"/>
    <property type="match status" value="1"/>
</dbReference>
<dbReference type="PANTHER" id="PTHR34107">
    <property type="entry name" value="SLL0198 PROTEIN-RELATED"/>
    <property type="match status" value="1"/>
</dbReference>
<reference evidence="3" key="1">
    <citation type="submission" date="2016-10" db="EMBL/GenBank/DDBJ databases">
        <authorList>
            <person name="Varghese N."/>
            <person name="Submissions S."/>
        </authorList>
    </citation>
    <scope>NUCLEOTIDE SEQUENCE [LARGE SCALE GENOMIC DNA]</scope>
    <source>
        <strain evidence="3">CGMCC 4.3568</strain>
    </source>
</reference>
<dbReference type="Pfam" id="PF05685">
    <property type="entry name" value="Uma2"/>
    <property type="match status" value="1"/>
</dbReference>
<proteinExistence type="predicted"/>
<keyword evidence="3" id="KW-1185">Reference proteome</keyword>
<dbReference type="EMBL" id="FOKG01000001">
    <property type="protein sequence ID" value="SFA75325.1"/>
    <property type="molecule type" value="Genomic_DNA"/>
</dbReference>
<dbReference type="InterPro" id="IPR012296">
    <property type="entry name" value="Nuclease_put_TT1808"/>
</dbReference>
<keyword evidence="2" id="KW-0378">Hydrolase</keyword>
<evidence type="ECO:0000313" key="2">
    <source>
        <dbReference type="EMBL" id="SFA75325.1"/>
    </source>
</evidence>
<sequence length="194" mass="21072">MSLDSWTSGERLSLDDWIALPEDNSQHIELVEGVLQVSPKPVFGHQRAAARLWGQLNDQLPPEFEPVMDMDVVIAGGQVATVRVPDVLVIPSSIGDTGPSRLRAEDVLVAVEVISPGSSRTDRVVKFAEYAEAGIPSYWLIDVEPPVSLSTYRLVEGEYELDAEGAEKVVLATPAPLTIDVRALGVSRRASTRD</sequence>
<dbReference type="RefSeq" id="WP_245788065.1">
    <property type="nucleotide sequence ID" value="NZ_FOKG01000001.1"/>
</dbReference>
<dbReference type="InterPro" id="IPR008538">
    <property type="entry name" value="Uma2"/>
</dbReference>
<dbReference type="STRING" id="490629.SAMN05216266_101228"/>
<organism evidence="2 3">
    <name type="scientific">Amycolatopsis marina</name>
    <dbReference type="NCBI Taxonomy" id="490629"/>
    <lineage>
        <taxon>Bacteria</taxon>
        <taxon>Bacillati</taxon>
        <taxon>Actinomycetota</taxon>
        <taxon>Actinomycetes</taxon>
        <taxon>Pseudonocardiales</taxon>
        <taxon>Pseudonocardiaceae</taxon>
        <taxon>Amycolatopsis</taxon>
    </lineage>
</organism>
<evidence type="ECO:0000313" key="3">
    <source>
        <dbReference type="Proteomes" id="UP000243799"/>
    </source>
</evidence>
<dbReference type="Gene3D" id="3.90.1570.10">
    <property type="entry name" value="tt1808, chain A"/>
    <property type="match status" value="1"/>
</dbReference>
<keyword evidence="2" id="KW-0255">Endonuclease</keyword>
<dbReference type="CDD" id="cd06260">
    <property type="entry name" value="DUF820-like"/>
    <property type="match status" value="1"/>
</dbReference>
<name>A0A1I0VG39_9PSEU</name>
<dbReference type="InterPro" id="IPR011335">
    <property type="entry name" value="Restrct_endonuc-II-like"/>
</dbReference>
<keyword evidence="2" id="KW-0540">Nuclease</keyword>
<dbReference type="GO" id="GO:0004519">
    <property type="term" value="F:endonuclease activity"/>
    <property type="evidence" value="ECO:0007669"/>
    <property type="project" value="UniProtKB-KW"/>
</dbReference>
<protein>
    <submittedName>
        <fullName evidence="2">Endonuclease, Uma2 family (Restriction endonuclease fold)</fullName>
    </submittedName>
</protein>
<feature type="domain" description="Putative restriction endonuclease" evidence="1">
    <location>
        <begin position="17"/>
        <end position="164"/>
    </location>
</feature>